<evidence type="ECO:0000313" key="1">
    <source>
        <dbReference type="EMBL" id="RPA95265.1"/>
    </source>
</evidence>
<keyword evidence="2" id="KW-1185">Reference proteome</keyword>
<evidence type="ECO:0000313" key="2">
    <source>
        <dbReference type="Proteomes" id="UP000276215"/>
    </source>
</evidence>
<dbReference type="EMBL" id="ML120428">
    <property type="protein sequence ID" value="RPA95265.1"/>
    <property type="molecule type" value="Genomic_DNA"/>
</dbReference>
<organism evidence="1 2">
    <name type="scientific">Choiromyces venosus 120613-1</name>
    <dbReference type="NCBI Taxonomy" id="1336337"/>
    <lineage>
        <taxon>Eukaryota</taxon>
        <taxon>Fungi</taxon>
        <taxon>Dikarya</taxon>
        <taxon>Ascomycota</taxon>
        <taxon>Pezizomycotina</taxon>
        <taxon>Pezizomycetes</taxon>
        <taxon>Pezizales</taxon>
        <taxon>Tuberaceae</taxon>
        <taxon>Choiromyces</taxon>
    </lineage>
</organism>
<dbReference type="AlphaFoldDB" id="A0A3N4JAM0"/>
<reference evidence="1 2" key="1">
    <citation type="journal article" date="2018" name="Nat. Ecol. Evol.">
        <title>Pezizomycetes genomes reveal the molecular basis of ectomycorrhizal truffle lifestyle.</title>
        <authorList>
            <person name="Murat C."/>
            <person name="Payen T."/>
            <person name="Noel B."/>
            <person name="Kuo A."/>
            <person name="Morin E."/>
            <person name="Chen J."/>
            <person name="Kohler A."/>
            <person name="Krizsan K."/>
            <person name="Balestrini R."/>
            <person name="Da Silva C."/>
            <person name="Montanini B."/>
            <person name="Hainaut M."/>
            <person name="Levati E."/>
            <person name="Barry K.W."/>
            <person name="Belfiori B."/>
            <person name="Cichocki N."/>
            <person name="Clum A."/>
            <person name="Dockter R.B."/>
            <person name="Fauchery L."/>
            <person name="Guy J."/>
            <person name="Iotti M."/>
            <person name="Le Tacon F."/>
            <person name="Lindquist E.A."/>
            <person name="Lipzen A."/>
            <person name="Malagnac F."/>
            <person name="Mello A."/>
            <person name="Molinier V."/>
            <person name="Miyauchi S."/>
            <person name="Poulain J."/>
            <person name="Riccioni C."/>
            <person name="Rubini A."/>
            <person name="Sitrit Y."/>
            <person name="Splivallo R."/>
            <person name="Traeger S."/>
            <person name="Wang M."/>
            <person name="Zifcakova L."/>
            <person name="Wipf D."/>
            <person name="Zambonelli A."/>
            <person name="Paolocci F."/>
            <person name="Nowrousian M."/>
            <person name="Ottonello S."/>
            <person name="Baldrian P."/>
            <person name="Spatafora J.W."/>
            <person name="Henrissat B."/>
            <person name="Nagy L.G."/>
            <person name="Aury J.M."/>
            <person name="Wincker P."/>
            <person name="Grigoriev I.V."/>
            <person name="Bonfante P."/>
            <person name="Martin F.M."/>
        </authorList>
    </citation>
    <scope>NUCLEOTIDE SEQUENCE [LARGE SCALE GENOMIC DNA]</scope>
    <source>
        <strain evidence="1 2">120613-1</strain>
    </source>
</reference>
<name>A0A3N4JAM0_9PEZI</name>
<proteinExistence type="predicted"/>
<accession>A0A3N4JAM0</accession>
<sequence>MICESDNVNIADAAQEFNVLEGDMRRKLKGHQMRSEGDMANRKIINVDKLRVYLYLNSLDEIGSTVQVSIISHCSNHIL</sequence>
<gene>
    <name evidence="1" type="ORF">L873DRAFT_1774896</name>
</gene>
<dbReference type="Proteomes" id="UP000276215">
    <property type="component" value="Unassembled WGS sequence"/>
</dbReference>
<protein>
    <submittedName>
        <fullName evidence="1">Uncharacterized protein</fullName>
    </submittedName>
</protein>